<dbReference type="InterPro" id="IPR010272">
    <property type="entry name" value="T6SS_TssF"/>
</dbReference>
<dbReference type="PANTHER" id="PTHR35370:SF4">
    <property type="entry name" value="TYPE VI SECRETION SYSTEM BASEPLATE SUBUNIT TSSF"/>
    <property type="match status" value="1"/>
</dbReference>
<dbReference type="Pfam" id="PF05947">
    <property type="entry name" value="T6SS_TssF"/>
    <property type="match status" value="1"/>
</dbReference>
<keyword evidence="2" id="KW-1185">Reference proteome</keyword>
<dbReference type="PANTHER" id="PTHR35370">
    <property type="entry name" value="CYTOPLASMIC PROTEIN-RELATED-RELATED"/>
    <property type="match status" value="1"/>
</dbReference>
<dbReference type="RefSeq" id="WP_182593106.1">
    <property type="nucleotide sequence ID" value="NZ_JACJIM010000010.1"/>
</dbReference>
<evidence type="ECO:0000313" key="1">
    <source>
        <dbReference type="EMBL" id="MBA9065730.1"/>
    </source>
</evidence>
<accession>A0ABR6DI08</accession>
<reference evidence="1 2" key="1">
    <citation type="submission" date="2020-08" db="EMBL/GenBank/DDBJ databases">
        <title>Genomic Encyclopedia of Type Strains, Phase IV (KMG-IV): sequencing the most valuable type-strain genomes for metagenomic binning, comparative biology and taxonomic classification.</title>
        <authorList>
            <person name="Goeker M."/>
        </authorList>
    </citation>
    <scope>NUCLEOTIDE SEQUENCE [LARGE SCALE GENOMIC DNA]</scope>
    <source>
        <strain evidence="1 2">DSM 5686</strain>
    </source>
</reference>
<comment type="caution">
    <text evidence="1">The sequence shown here is derived from an EMBL/GenBank/DDBJ whole genome shotgun (WGS) entry which is preliminary data.</text>
</comment>
<name>A0ABR6DI08_9HYPH</name>
<dbReference type="NCBIfam" id="TIGR03359">
    <property type="entry name" value="VI_chp_6"/>
    <property type="match status" value="1"/>
</dbReference>
<protein>
    <submittedName>
        <fullName evidence="1">Type VI secretion system protein ImpG</fullName>
    </submittedName>
</protein>
<dbReference type="PIRSF" id="PIRSF028304">
    <property type="entry name" value="UCP028304"/>
    <property type="match status" value="1"/>
</dbReference>
<dbReference type="GeneID" id="96606745"/>
<proteinExistence type="predicted"/>
<gene>
    <name evidence="1" type="ORF">GGQ91_005153</name>
</gene>
<dbReference type="Proteomes" id="UP000565455">
    <property type="component" value="Unassembled WGS sequence"/>
</dbReference>
<dbReference type="EMBL" id="JACJIM010000010">
    <property type="protein sequence ID" value="MBA9065730.1"/>
    <property type="molecule type" value="Genomic_DNA"/>
</dbReference>
<organism evidence="1 2">
    <name type="scientific">Methylobacterium fujisawaense</name>
    <dbReference type="NCBI Taxonomy" id="107400"/>
    <lineage>
        <taxon>Bacteria</taxon>
        <taxon>Pseudomonadati</taxon>
        <taxon>Pseudomonadota</taxon>
        <taxon>Alphaproteobacteria</taxon>
        <taxon>Hyphomicrobiales</taxon>
        <taxon>Methylobacteriaceae</taxon>
        <taxon>Methylobacterium</taxon>
    </lineage>
</organism>
<evidence type="ECO:0000313" key="2">
    <source>
        <dbReference type="Proteomes" id="UP000565455"/>
    </source>
</evidence>
<sequence>MASLFHDELIYLRESGKEFSRLNPKLSKYLSESSTDPDVERLLEGFAFLTSRVREKIEDDLPELTHSLVQLLWPNFLRPFPPTCLMQFRPVRGTITEAHVIPRGMAMRARPIEGGSCDFRTTADCLVYPVELTDVAHTRTQDQSQLALSFAMLSKRTVGSVNFSDLRLWFTGDAIVAQTLYLWCLRYLLALHFTTPDGRRVRLPNTSVRAGGFAFDETLLPSASTAFDAYRLLQEFFVFPDKFHCVDIDGLAAAAAGSEAEEFGLDLEFQRPLPAHVKLRADNVRLFCSPAVNLFETDAEPIAVDHRKVQYRVRPSGNDDAACEIFSIDNVVGFRASEKDRRFQIERAYPAFESFHHEVEMASRREQVYYRQRLTAAANEAGFEHAITFVLHDGEQAVPAEEAMSIRLTCFNRTRAAELAIGDIDLATDSSPSFIEFSNISRPTVPVYPPIDGALNWNLISNLSLNYMSLLDKDALGVILQIYDYRSLTDRQAERAARLRLGGIRNLSTRPVDMMFKGRPIRGIRSILTLDETCFQSEGEMYLFGSILKEFIAISTTTNSFHELELRGENNGEIYRWPATIGRQPLI</sequence>